<sequence length="252" mass="28055">MFQKGERAVKTRPADRFPRVLLGYDPMAVDACIEELTAERQVLLDEIESLKTRLKTSGDEAAALRKEVALLNDTSQSPHAMAHRMGKLLRHVVDEVTEMCAEAKAEMEALVAAIESDAEDARRKHDELLAEAEAQRSATEAECAEAKKELEAELARMRAETQSAIEDAWQKAQQERDQLLADAKREADDCREQARRVVDEANLHQIKILEQLMVVYRGLEAVPAMLESAHQEGHEPSSDGVVVPFEQKSSAG</sequence>
<accession>A0AAD1M201</accession>
<evidence type="ECO:0000313" key="3">
    <source>
        <dbReference type="EMBL" id="BBU23392.1"/>
    </source>
</evidence>
<name>A0AAD1M201_MYCXE</name>
<evidence type="ECO:0000256" key="2">
    <source>
        <dbReference type="SAM" id="MobiDB-lite"/>
    </source>
</evidence>
<dbReference type="EMBL" id="AP022314">
    <property type="protein sequence ID" value="BBU23392.1"/>
    <property type="molecule type" value="Genomic_DNA"/>
</dbReference>
<evidence type="ECO:0000256" key="1">
    <source>
        <dbReference type="SAM" id="Coils"/>
    </source>
</evidence>
<reference evidence="3 4" key="1">
    <citation type="submission" date="2019-12" db="EMBL/GenBank/DDBJ databases">
        <title>Complete genome sequence of Mycolicibacterium xenopi str. JCM15661T.</title>
        <authorList>
            <person name="Yoshida M."/>
            <person name="Fukano H."/>
            <person name="Asakura T."/>
            <person name="Hoshino Y."/>
        </authorList>
    </citation>
    <scope>NUCLEOTIDE SEQUENCE [LARGE SCALE GENOMIC DNA]</scope>
    <source>
        <strain evidence="3 4">JCM 15661T</strain>
    </source>
</reference>
<feature type="region of interest" description="Disordered" evidence="2">
    <location>
        <begin position="228"/>
        <end position="252"/>
    </location>
</feature>
<evidence type="ECO:0000313" key="4">
    <source>
        <dbReference type="Proteomes" id="UP000464624"/>
    </source>
</evidence>
<protein>
    <recommendedName>
        <fullName evidence="5">Cell division protein DivIVA</fullName>
    </recommendedName>
</protein>
<keyword evidence="1" id="KW-0175">Coiled coil</keyword>
<feature type="coiled-coil region" evidence="1">
    <location>
        <begin position="93"/>
        <end position="200"/>
    </location>
</feature>
<gene>
    <name evidence="3" type="ORF">MYXE_31820</name>
</gene>
<dbReference type="Proteomes" id="UP000464624">
    <property type="component" value="Chromosome"/>
</dbReference>
<dbReference type="KEGG" id="mxe:MYXE_31820"/>
<proteinExistence type="predicted"/>
<organism evidence="3 4">
    <name type="scientific">Mycobacterium xenopi</name>
    <dbReference type="NCBI Taxonomy" id="1789"/>
    <lineage>
        <taxon>Bacteria</taxon>
        <taxon>Bacillati</taxon>
        <taxon>Actinomycetota</taxon>
        <taxon>Actinomycetes</taxon>
        <taxon>Mycobacteriales</taxon>
        <taxon>Mycobacteriaceae</taxon>
        <taxon>Mycobacterium</taxon>
    </lineage>
</organism>
<feature type="coiled-coil region" evidence="1">
    <location>
        <begin position="33"/>
        <end position="67"/>
    </location>
</feature>
<dbReference type="AlphaFoldDB" id="A0AAD1M201"/>
<evidence type="ECO:0008006" key="5">
    <source>
        <dbReference type="Google" id="ProtNLM"/>
    </source>
</evidence>